<evidence type="ECO:0000256" key="1">
    <source>
        <dbReference type="ARBA" id="ARBA00006620"/>
    </source>
</evidence>
<evidence type="ECO:0000256" key="5">
    <source>
        <dbReference type="ARBA" id="ARBA00022801"/>
    </source>
</evidence>
<evidence type="ECO:0000256" key="3">
    <source>
        <dbReference type="ARBA" id="ARBA00022722"/>
    </source>
</evidence>
<dbReference type="GO" id="GO:0003729">
    <property type="term" value="F:mRNA binding"/>
    <property type="evidence" value="ECO:0007669"/>
    <property type="project" value="InterPro"/>
</dbReference>
<dbReference type="RefSeq" id="WP_062148450.1">
    <property type="nucleotide sequence ID" value="NZ_CP012373.2"/>
</dbReference>
<keyword evidence="5" id="KW-0378">Hydrolase</keyword>
<keyword evidence="3" id="KW-0540">Nuclease</keyword>
<dbReference type="GO" id="GO:0004519">
    <property type="term" value="F:endonuclease activity"/>
    <property type="evidence" value="ECO:0007669"/>
    <property type="project" value="UniProtKB-KW"/>
</dbReference>
<dbReference type="OrthoDB" id="9811409at2"/>
<dbReference type="GO" id="GO:0016787">
    <property type="term" value="F:hydrolase activity"/>
    <property type="evidence" value="ECO:0007669"/>
    <property type="project" value="UniProtKB-KW"/>
</dbReference>
<evidence type="ECO:0000256" key="6">
    <source>
        <dbReference type="ARBA" id="ARBA00022884"/>
    </source>
</evidence>
<evidence type="ECO:0000313" key="9">
    <source>
        <dbReference type="Proteomes" id="UP000234271"/>
    </source>
</evidence>
<proteinExistence type="inferred from homology"/>
<sequence>MPKLPSITGLEIVRIFKKFGWQVDRQAGSHIIMTKEGSLVTLSIPNHDPVKKGTLRALIRVAGLTVEEFIKA</sequence>
<keyword evidence="9" id="KW-1185">Reference proteome</keyword>
<dbReference type="InterPro" id="IPR012933">
    <property type="entry name" value="HicA_mRNA_interferase"/>
</dbReference>
<keyword evidence="6" id="KW-0694">RNA-binding</keyword>
<gene>
    <name evidence="8" type="ORF">BLE401_03675</name>
</gene>
<comment type="similarity">
    <text evidence="1">Belongs to the HicA mRNA interferase family.</text>
</comment>
<dbReference type="SUPFAM" id="SSF54786">
    <property type="entry name" value="YcfA/nrd intein domain"/>
    <property type="match status" value="1"/>
</dbReference>
<protein>
    <submittedName>
        <fullName evidence="8">Addiction module toxin, HicA family</fullName>
    </submittedName>
</protein>
<keyword evidence="4" id="KW-0255">Endonuclease</keyword>
<reference evidence="9" key="1">
    <citation type="submission" date="2016-12" db="EMBL/GenBank/DDBJ databases">
        <title>Complete Genome Sequence of Beggiatoa leptomitiformis D-401.</title>
        <authorList>
            <person name="Fomenkov A."/>
            <person name="Vincze T."/>
            <person name="Grabovich M."/>
            <person name="Anton B.P."/>
            <person name="Dubinina G."/>
            <person name="Orlova M."/>
            <person name="Belousova E."/>
            <person name="Roberts R.J."/>
        </authorList>
    </citation>
    <scope>NUCLEOTIDE SEQUENCE [LARGE SCALE GENOMIC DNA]</scope>
    <source>
        <strain evidence="9">D-401</strain>
    </source>
</reference>
<keyword evidence="2" id="KW-1277">Toxin-antitoxin system</keyword>
<evidence type="ECO:0000313" key="8">
    <source>
        <dbReference type="EMBL" id="AUI67889.1"/>
    </source>
</evidence>
<dbReference type="EMBL" id="CP018889">
    <property type="protein sequence ID" value="AUI67889.1"/>
    <property type="molecule type" value="Genomic_DNA"/>
</dbReference>
<evidence type="ECO:0000256" key="2">
    <source>
        <dbReference type="ARBA" id="ARBA00022649"/>
    </source>
</evidence>
<evidence type="ECO:0000256" key="4">
    <source>
        <dbReference type="ARBA" id="ARBA00022759"/>
    </source>
</evidence>
<keyword evidence="7" id="KW-0346">Stress response</keyword>
<dbReference type="InterPro" id="IPR038570">
    <property type="entry name" value="HicA_sf"/>
</dbReference>
<evidence type="ECO:0000256" key="7">
    <source>
        <dbReference type="ARBA" id="ARBA00023016"/>
    </source>
</evidence>
<dbReference type="Gene3D" id="3.30.920.30">
    <property type="entry name" value="Hypothetical protein"/>
    <property type="match status" value="1"/>
</dbReference>
<dbReference type="Proteomes" id="UP000234271">
    <property type="component" value="Chromosome"/>
</dbReference>
<name>A0A2N9YBT4_9GAMM</name>
<dbReference type="KEGG" id="blep:AL038_02365"/>
<accession>A0A2N9YBT4</accession>
<dbReference type="AlphaFoldDB" id="A0A2N9YBT4"/>
<dbReference type="STRING" id="288004.AL038_02365"/>
<organism evidence="8 9">
    <name type="scientific">Beggiatoa leptomitoformis</name>
    <dbReference type="NCBI Taxonomy" id="288004"/>
    <lineage>
        <taxon>Bacteria</taxon>
        <taxon>Pseudomonadati</taxon>
        <taxon>Pseudomonadota</taxon>
        <taxon>Gammaproteobacteria</taxon>
        <taxon>Thiotrichales</taxon>
        <taxon>Thiotrichaceae</taxon>
        <taxon>Beggiatoa</taxon>
    </lineage>
</organism>
<dbReference type="Pfam" id="PF07927">
    <property type="entry name" value="HicA_toxin"/>
    <property type="match status" value="1"/>
</dbReference>